<keyword evidence="2" id="KW-1185">Reference proteome</keyword>
<organism evidence="1 2">
    <name type="scientific">Hirundo rustica rustica</name>
    <dbReference type="NCBI Taxonomy" id="333673"/>
    <lineage>
        <taxon>Eukaryota</taxon>
        <taxon>Metazoa</taxon>
        <taxon>Chordata</taxon>
        <taxon>Craniata</taxon>
        <taxon>Vertebrata</taxon>
        <taxon>Euteleostomi</taxon>
        <taxon>Archelosauria</taxon>
        <taxon>Archosauria</taxon>
        <taxon>Dinosauria</taxon>
        <taxon>Saurischia</taxon>
        <taxon>Theropoda</taxon>
        <taxon>Coelurosauria</taxon>
        <taxon>Aves</taxon>
        <taxon>Neognathae</taxon>
        <taxon>Neoaves</taxon>
        <taxon>Telluraves</taxon>
        <taxon>Australaves</taxon>
        <taxon>Passeriformes</taxon>
        <taxon>Sylvioidea</taxon>
        <taxon>Hirundinidae</taxon>
        <taxon>Hirundo</taxon>
    </lineage>
</organism>
<dbReference type="Proteomes" id="UP000269221">
    <property type="component" value="Unassembled WGS sequence"/>
</dbReference>
<evidence type="ECO:0000313" key="2">
    <source>
        <dbReference type="Proteomes" id="UP000269221"/>
    </source>
</evidence>
<accession>A0A3M0K1L6</accession>
<protein>
    <submittedName>
        <fullName evidence="1">Uncharacterized protein</fullName>
    </submittedName>
</protein>
<comment type="caution">
    <text evidence="1">The sequence shown here is derived from an EMBL/GenBank/DDBJ whole genome shotgun (WGS) entry which is preliminary data.</text>
</comment>
<proteinExistence type="predicted"/>
<dbReference type="EMBL" id="QRBI01000120">
    <property type="protein sequence ID" value="RMC07199.1"/>
    <property type="molecule type" value="Genomic_DNA"/>
</dbReference>
<sequence>MDIEGLEHVQRRAMELGKGLEHKSCEECLSELGVFSLQKSSCRGDLIAFYNCLKRACSKDELGLPIIESHEKFIRRVAIVRSNEDMVTTLEVHGRADIYLQPMVQSNEAFFSPDRTFPAHSATPHRTCAPDLSSAPSPPLDMLHHLNVLLVVKGTKLNAGFEVWPQQCQERGTLPALLLLATPLLIQARMPLAFLATWAHSGSCSAAADQHPQVLFH</sequence>
<dbReference type="OrthoDB" id="276744at2759"/>
<evidence type="ECO:0000313" key="1">
    <source>
        <dbReference type="EMBL" id="RMC07199.1"/>
    </source>
</evidence>
<reference evidence="1 2" key="1">
    <citation type="submission" date="2018-07" db="EMBL/GenBank/DDBJ databases">
        <title>A high quality draft genome assembly of the barn swallow (H. rustica rustica).</title>
        <authorList>
            <person name="Formenti G."/>
            <person name="Chiara M."/>
            <person name="Poveda L."/>
            <person name="Francoijs K.-J."/>
            <person name="Bonisoli-Alquati A."/>
            <person name="Canova L."/>
            <person name="Gianfranceschi L."/>
            <person name="Horner D.S."/>
            <person name="Saino N."/>
        </authorList>
    </citation>
    <scope>NUCLEOTIDE SEQUENCE [LARGE SCALE GENOMIC DNA]</scope>
    <source>
        <strain evidence="1">Chelidonia</strain>
        <tissue evidence="1">Blood</tissue>
    </source>
</reference>
<name>A0A3M0K1L6_HIRRU</name>
<dbReference type="AlphaFoldDB" id="A0A3M0K1L6"/>
<gene>
    <name evidence="1" type="ORF">DUI87_16655</name>
</gene>